<sequence>MKMNFLFFLVSAFSYSQTATYPPEPGRYETYQTKEEQTISIGDKVEIGIPYGGKEFIFISQGNEYVKSRLAGDIVEIIKLEALSNNKTSYKMQAYFKGYGLLPVVIDLENALKVKEIILLNQ</sequence>
<gene>
    <name evidence="1" type="ORF">GCM10010976_20220</name>
</gene>
<dbReference type="Proteomes" id="UP000625976">
    <property type="component" value="Unassembled WGS sequence"/>
</dbReference>
<proteinExistence type="predicted"/>
<reference evidence="1" key="1">
    <citation type="journal article" date="2014" name="Int. J. Syst. Evol. Microbiol.">
        <title>Complete genome sequence of Corynebacterium casei LMG S-19264T (=DSM 44701T), isolated from a smear-ripened cheese.</title>
        <authorList>
            <consortium name="US DOE Joint Genome Institute (JGI-PGF)"/>
            <person name="Walter F."/>
            <person name="Albersmeier A."/>
            <person name="Kalinowski J."/>
            <person name="Ruckert C."/>
        </authorList>
    </citation>
    <scope>NUCLEOTIDE SEQUENCE</scope>
    <source>
        <strain evidence="1">CGMCC 1.12751</strain>
    </source>
</reference>
<accession>A0A917GJL9</accession>
<reference evidence="1" key="2">
    <citation type="submission" date="2020-09" db="EMBL/GenBank/DDBJ databases">
        <authorList>
            <person name="Sun Q."/>
            <person name="Zhou Y."/>
        </authorList>
    </citation>
    <scope>NUCLEOTIDE SEQUENCE</scope>
    <source>
        <strain evidence="1">CGMCC 1.12751</strain>
    </source>
</reference>
<evidence type="ECO:0000313" key="1">
    <source>
        <dbReference type="EMBL" id="GGG48813.1"/>
    </source>
</evidence>
<organism evidence="1 2">
    <name type="scientific">Bizionia arctica</name>
    <dbReference type="NCBI Taxonomy" id="1495645"/>
    <lineage>
        <taxon>Bacteria</taxon>
        <taxon>Pseudomonadati</taxon>
        <taxon>Bacteroidota</taxon>
        <taxon>Flavobacteriia</taxon>
        <taxon>Flavobacteriales</taxon>
        <taxon>Flavobacteriaceae</taxon>
        <taxon>Bizionia</taxon>
    </lineage>
</organism>
<dbReference type="AlphaFoldDB" id="A0A917GJL9"/>
<dbReference type="EMBL" id="BMFQ01000002">
    <property type="protein sequence ID" value="GGG48813.1"/>
    <property type="molecule type" value="Genomic_DNA"/>
</dbReference>
<keyword evidence="2" id="KW-1185">Reference proteome</keyword>
<protein>
    <submittedName>
        <fullName evidence="1">Uncharacterized protein</fullName>
    </submittedName>
</protein>
<name>A0A917GJL9_9FLAO</name>
<comment type="caution">
    <text evidence="1">The sequence shown here is derived from an EMBL/GenBank/DDBJ whole genome shotgun (WGS) entry which is preliminary data.</text>
</comment>
<evidence type="ECO:0000313" key="2">
    <source>
        <dbReference type="Proteomes" id="UP000625976"/>
    </source>
</evidence>